<dbReference type="Gene3D" id="2.30.30.40">
    <property type="entry name" value="SH3 Domains"/>
    <property type="match status" value="2"/>
</dbReference>
<dbReference type="SMART" id="SM00326">
    <property type="entry name" value="SH3"/>
    <property type="match status" value="1"/>
</dbReference>
<dbReference type="SUPFAM" id="SSF50156">
    <property type="entry name" value="PDZ domain-like"/>
    <property type="match status" value="3"/>
</dbReference>
<dbReference type="InterPro" id="IPR001478">
    <property type="entry name" value="PDZ"/>
</dbReference>
<dbReference type="GO" id="GO:0097120">
    <property type="term" value="P:receptor localization to synapse"/>
    <property type="evidence" value="ECO:0007669"/>
    <property type="project" value="TreeGrafter"/>
</dbReference>
<dbReference type="GO" id="GO:0016323">
    <property type="term" value="C:basolateral plasma membrane"/>
    <property type="evidence" value="ECO:0007669"/>
    <property type="project" value="TreeGrafter"/>
</dbReference>
<feature type="domain" description="PDZ" evidence="19">
    <location>
        <begin position="224"/>
        <end position="311"/>
    </location>
</feature>
<evidence type="ECO:0000256" key="8">
    <source>
        <dbReference type="ARBA" id="ARBA00022475"/>
    </source>
</evidence>
<dbReference type="CDD" id="cd06724">
    <property type="entry name" value="PDZ2_Dlg1-2-4-like"/>
    <property type="match status" value="1"/>
</dbReference>
<dbReference type="InterPro" id="IPR036034">
    <property type="entry name" value="PDZ_sf"/>
</dbReference>
<dbReference type="InterPro" id="IPR036028">
    <property type="entry name" value="SH3-like_dom_sf"/>
</dbReference>
<dbReference type="InterPro" id="IPR050614">
    <property type="entry name" value="Synaptic_Scaffolding_LAP-MAGUK"/>
</dbReference>
<dbReference type="CDD" id="cd00071">
    <property type="entry name" value="GMPK"/>
    <property type="match status" value="1"/>
</dbReference>
<dbReference type="FunFam" id="2.30.42.10:FF:000001">
    <property type="entry name" value="Disks large homolog 1 isoform 2"/>
    <property type="match status" value="1"/>
</dbReference>
<dbReference type="CDD" id="cd06795">
    <property type="entry name" value="PDZ3_Dlg1-2-4-like"/>
    <property type="match status" value="1"/>
</dbReference>
<evidence type="ECO:0000256" key="10">
    <source>
        <dbReference type="ARBA" id="ARBA00022737"/>
    </source>
</evidence>
<dbReference type="GO" id="GO:0019901">
    <property type="term" value="F:protein kinase binding"/>
    <property type="evidence" value="ECO:0007669"/>
    <property type="project" value="TreeGrafter"/>
</dbReference>
<reference evidence="21" key="3">
    <citation type="submission" date="2025-09" db="UniProtKB">
        <authorList>
            <consortium name="Ensembl"/>
        </authorList>
    </citation>
    <scope>IDENTIFICATION</scope>
</reference>
<keyword evidence="22" id="KW-1185">Reference proteome</keyword>
<dbReference type="Pfam" id="PF09058">
    <property type="entry name" value="L27_1"/>
    <property type="match status" value="1"/>
</dbReference>
<dbReference type="Gene3D" id="1.10.287.470">
    <property type="entry name" value="Helix hairpin bin"/>
    <property type="match status" value="1"/>
</dbReference>
<keyword evidence="8" id="KW-1003">Cell membrane</keyword>
<gene>
    <name evidence="21" type="primary">DLG1</name>
</gene>
<dbReference type="Pfam" id="PF10600">
    <property type="entry name" value="PDZ_assoc"/>
    <property type="match status" value="1"/>
</dbReference>
<dbReference type="SUPFAM" id="SSF52540">
    <property type="entry name" value="P-loop containing nucleoside triphosphate hydrolases"/>
    <property type="match status" value="1"/>
</dbReference>
<dbReference type="FunFam" id="2.30.30.40:FF:000058">
    <property type="entry name" value="Disks large homolog 1 isoform X1"/>
    <property type="match status" value="1"/>
</dbReference>
<dbReference type="Pfam" id="PF00018">
    <property type="entry name" value="SH3_1"/>
    <property type="match status" value="1"/>
</dbReference>
<dbReference type="GO" id="GO:0016324">
    <property type="term" value="C:apical plasma membrane"/>
    <property type="evidence" value="ECO:0007669"/>
    <property type="project" value="UniProtKB-SubCell"/>
</dbReference>
<dbReference type="CDD" id="cd12031">
    <property type="entry name" value="SH3_DLG1"/>
    <property type="match status" value="1"/>
</dbReference>
<evidence type="ECO:0000256" key="3">
    <source>
        <dbReference type="ARBA" id="ARBA00004282"/>
    </source>
</evidence>
<dbReference type="GO" id="GO:0043113">
    <property type="term" value="P:receptor clustering"/>
    <property type="evidence" value="ECO:0007669"/>
    <property type="project" value="TreeGrafter"/>
</dbReference>
<dbReference type="InterPro" id="IPR004172">
    <property type="entry name" value="L27_dom"/>
</dbReference>
<dbReference type="SUPFAM" id="SSF101288">
    <property type="entry name" value="L27 domain"/>
    <property type="match status" value="1"/>
</dbReference>
<dbReference type="GO" id="GO:0031594">
    <property type="term" value="C:neuromuscular junction"/>
    <property type="evidence" value="ECO:0007669"/>
    <property type="project" value="InterPro"/>
</dbReference>
<evidence type="ECO:0000256" key="11">
    <source>
        <dbReference type="ARBA" id="ARBA00022824"/>
    </source>
</evidence>
<dbReference type="InterPro" id="IPR036892">
    <property type="entry name" value="L27_dom_sf"/>
</dbReference>
<keyword evidence="10" id="KW-0677">Repeat</keyword>
<evidence type="ECO:0000259" key="17">
    <source>
        <dbReference type="PROSITE" id="PS50002"/>
    </source>
</evidence>
<feature type="domain" description="PDZ" evidence="19">
    <location>
        <begin position="319"/>
        <end position="406"/>
    </location>
</feature>
<feature type="domain" description="PDZ" evidence="19">
    <location>
        <begin position="477"/>
        <end position="536"/>
    </location>
</feature>
<dbReference type="GO" id="GO:0005789">
    <property type="term" value="C:endoplasmic reticulum membrane"/>
    <property type="evidence" value="ECO:0007669"/>
    <property type="project" value="UniProtKB-SubCell"/>
</dbReference>
<dbReference type="Ensembl" id="ENSBIXT00000032996.1">
    <property type="protein sequence ID" value="ENSBIXP00000019410.1"/>
    <property type="gene ID" value="ENSBIXG00000023062.1"/>
</dbReference>
<evidence type="ECO:0000256" key="6">
    <source>
        <dbReference type="ARBA" id="ARBA00007014"/>
    </source>
</evidence>
<dbReference type="PROSITE" id="PS00856">
    <property type="entry name" value="GUANYLATE_KINASE_1"/>
    <property type="match status" value="1"/>
</dbReference>
<evidence type="ECO:0000259" key="19">
    <source>
        <dbReference type="PROSITE" id="PS50106"/>
    </source>
</evidence>
<dbReference type="InterPro" id="IPR001452">
    <property type="entry name" value="SH3_domain"/>
</dbReference>
<dbReference type="FunFam" id="1.10.287.470:FF:000001">
    <property type="entry name" value="Disks large 1 isoform X3"/>
    <property type="match status" value="1"/>
</dbReference>
<dbReference type="Proteomes" id="UP000314981">
    <property type="component" value="Chromosome 1"/>
</dbReference>
<dbReference type="AlphaFoldDB" id="A0A4W2D5B8"/>
<dbReference type="SUPFAM" id="SSF50044">
    <property type="entry name" value="SH3-domain"/>
    <property type="match status" value="1"/>
</dbReference>
<dbReference type="SMART" id="SM01277">
    <property type="entry name" value="MAGUK_N_PEST"/>
    <property type="match status" value="1"/>
</dbReference>
<comment type="subcellular location">
    <subcellularLocation>
        <location evidence="2">Apical cell membrane</location>
    </subcellularLocation>
    <subcellularLocation>
        <location evidence="3">Cell junction</location>
    </subcellularLocation>
    <subcellularLocation>
        <location evidence="1">Cell membrane</location>
        <topology evidence="1">Peripheral membrane protein</topology>
    </subcellularLocation>
    <subcellularLocation>
        <location evidence="4">Cytoplasm</location>
    </subcellularLocation>
    <subcellularLocation>
        <location evidence="5">Endoplasmic reticulum membrane</location>
    </subcellularLocation>
</comment>
<evidence type="ECO:0000313" key="21">
    <source>
        <dbReference type="Ensembl" id="ENSBIXP00000019410.1"/>
    </source>
</evidence>
<evidence type="ECO:0000256" key="9">
    <source>
        <dbReference type="ARBA" id="ARBA00022490"/>
    </source>
</evidence>
<feature type="domain" description="L27" evidence="20">
    <location>
        <begin position="4"/>
        <end position="64"/>
    </location>
</feature>
<proteinExistence type="inferred from homology"/>
<dbReference type="InterPro" id="IPR027417">
    <property type="entry name" value="P-loop_NTPase"/>
</dbReference>
<dbReference type="SMART" id="SM00569">
    <property type="entry name" value="L27"/>
    <property type="match status" value="1"/>
</dbReference>
<dbReference type="Gene3D" id="2.30.42.10">
    <property type="match status" value="3"/>
</dbReference>
<dbReference type="PANTHER" id="PTHR23119:SF5">
    <property type="entry name" value="DISKS LARGE HOMOLOG 1"/>
    <property type="match status" value="1"/>
</dbReference>
<accession>A0A4W2D5B8</accession>
<dbReference type="PROSITE" id="PS50002">
    <property type="entry name" value="SH3"/>
    <property type="match status" value="1"/>
</dbReference>
<dbReference type="PANTHER" id="PTHR23119">
    <property type="entry name" value="DISCS LARGE"/>
    <property type="match status" value="1"/>
</dbReference>
<dbReference type="Gene3D" id="3.40.50.300">
    <property type="entry name" value="P-loop containing nucleotide triphosphate hydrolases"/>
    <property type="match status" value="1"/>
</dbReference>
<dbReference type="InterPro" id="IPR019583">
    <property type="entry name" value="DLG1-4_PDZ_assoc"/>
</dbReference>
<dbReference type="PROSITE" id="PS50052">
    <property type="entry name" value="GUANYLATE_KINASE_2"/>
    <property type="match status" value="1"/>
</dbReference>
<evidence type="ECO:0000256" key="2">
    <source>
        <dbReference type="ARBA" id="ARBA00004221"/>
    </source>
</evidence>
<dbReference type="Pfam" id="PF00625">
    <property type="entry name" value="Guanylate_kin"/>
    <property type="match status" value="1"/>
</dbReference>
<dbReference type="InterPro" id="IPR008144">
    <property type="entry name" value="Guanylate_kin-like_dom"/>
</dbReference>
<dbReference type="Pfam" id="PF00595">
    <property type="entry name" value="PDZ"/>
    <property type="match status" value="3"/>
</dbReference>
<dbReference type="GO" id="GO:0098609">
    <property type="term" value="P:cell-cell adhesion"/>
    <property type="evidence" value="ECO:0007669"/>
    <property type="project" value="TreeGrafter"/>
</dbReference>
<sequence>MPVRKQDTQRALHLLEDYRSKLSQTEDRQLRSSIERVINIFQSNLFQALIDIQEFYEVTLLDNPKCIDHSKQSEPIQPVNTWEISSLPSTTVTSETLPSSLSPSVEKYRYQDEDTPPQEHISPQITNEVIGPELVHVSEKNLSEIENVHGFVSHSHISPVKPTEAVSPSSPTVPVIPVLPVPAENTVILPIIPQANPPPVLVNTDSLETSTYVNGTDADYEYEEITLERGNSGLGFSIAGGTDNPHIGDDSSIFITKIIAGGAAAQDGRLRVNDCILRVNEIDVRDVTHSKAVEALKEAGSIVRLYVKRRKPVSEKIMEIKLIKGPKGLGFSIAGGVGNQHIPGDNSIYVTKIIEGGAAHKDGKLQIGDKLLAVNSVCLEEVTHEEAVTALKNTSDFVYLKVAKPTSMYMNDGYAPPDITNSSSQPIDNHVSPPSYLVQTPASPARYSPVSKAVLGDDEITREPRKVVLHRGEDGEGIFISFILAGGPADLSGELRKGDRIISVNSVDLRTASHEQAAAALKNAGQAVTIVAQYRPEEYSRFEAKIHDLREQMMNSSISSGSGSLRTSQKRSLYVRALFDYDKTKDSGLPSQGLNFKFGDILHVINASDDEWWQARQVTPDGESDEVGVIPSKRRVEKKERARLKTVKFNSKARGDKGQSFNDKRKKNLFSRKFPFYKNKDQSEQETSDADQHVTSNASDSESSYLILITDEYGCSKGGQEEYVLSYEPVNQQEVNYTRPVIILGPMKDRINDDLISEFPDKFGSCVPHTTRPKRDYEVDGRDYHFVTSREQMEKDIQEHKFIEAGQYNNHLYGTSVQSVREVAEKGKHCILDVSGNAIKRLQIAQLYPISIFIKPKSMENIMEMNKRLTEEQARKTFERAMKLEQEFTEHFTAIVQGDTLEDIYNQVKQIIEEQSGPYIWVPAKEKL</sequence>
<evidence type="ECO:0000259" key="18">
    <source>
        <dbReference type="PROSITE" id="PS50052"/>
    </source>
</evidence>
<evidence type="ECO:0000256" key="13">
    <source>
        <dbReference type="ARBA" id="ARBA00023136"/>
    </source>
</evidence>
<dbReference type="InterPro" id="IPR019590">
    <property type="entry name" value="DLG1_PEST_dom"/>
</dbReference>
<dbReference type="GO" id="GO:0045197">
    <property type="term" value="P:establishment or maintenance of epithelial cell apical/basal polarity"/>
    <property type="evidence" value="ECO:0007669"/>
    <property type="project" value="TreeGrafter"/>
</dbReference>
<keyword evidence="9" id="KW-0963">Cytoplasm</keyword>
<dbReference type="PROSITE" id="PS50106">
    <property type="entry name" value="PDZ"/>
    <property type="match status" value="3"/>
</dbReference>
<reference evidence="21" key="2">
    <citation type="submission" date="2025-08" db="UniProtKB">
        <authorList>
            <consortium name="Ensembl"/>
        </authorList>
    </citation>
    <scope>IDENTIFICATION</scope>
</reference>
<dbReference type="InterPro" id="IPR020590">
    <property type="entry name" value="Guanylate_kinase_CS"/>
</dbReference>
<dbReference type="FunFam" id="3.30.63.10:FF:000001">
    <property type="entry name" value="Disks large homolog 1 isoform 2"/>
    <property type="match status" value="1"/>
</dbReference>
<reference evidence="21 22" key="1">
    <citation type="submission" date="2018-11" db="EMBL/GenBank/DDBJ databases">
        <title>Haplotype-resolved cattle genomes.</title>
        <authorList>
            <person name="Low W.Y."/>
            <person name="Tearle R."/>
            <person name="Bickhart D.M."/>
            <person name="Rosen B.D."/>
            <person name="Koren S."/>
            <person name="Rhie A."/>
            <person name="Hiendleder S."/>
            <person name="Phillippy A.M."/>
            <person name="Smith T.P.L."/>
            <person name="Williams J.L."/>
        </authorList>
    </citation>
    <scope>NUCLEOTIDE SEQUENCE [LARGE SCALE GENOMIC DNA]</scope>
</reference>
<protein>
    <recommendedName>
        <fullName evidence="14">Disks large homolog 1</fullName>
    </recommendedName>
    <alternativeName>
        <fullName evidence="15">Synapse-associated protein 97</fullName>
    </alternativeName>
</protein>
<keyword evidence="11" id="KW-0256">Endoplasmic reticulum</keyword>
<evidence type="ECO:0000256" key="4">
    <source>
        <dbReference type="ARBA" id="ARBA00004496"/>
    </source>
</evidence>
<evidence type="ECO:0000256" key="14">
    <source>
        <dbReference type="ARBA" id="ARBA00044189"/>
    </source>
</evidence>
<dbReference type="PIRSF" id="PIRSF001741">
    <property type="entry name" value="MAGUK_DLGH"/>
    <property type="match status" value="1"/>
</dbReference>
<dbReference type="InterPro" id="IPR008145">
    <property type="entry name" value="GK/Ca_channel_bsu"/>
</dbReference>
<dbReference type="CDD" id="cd06723">
    <property type="entry name" value="PDZ1_Dlg1-2-4-like"/>
    <property type="match status" value="1"/>
</dbReference>
<evidence type="ECO:0000256" key="15">
    <source>
        <dbReference type="ARBA" id="ARBA00081997"/>
    </source>
</evidence>
<dbReference type="SMART" id="SM00228">
    <property type="entry name" value="PDZ"/>
    <property type="match status" value="3"/>
</dbReference>
<comment type="similarity">
    <text evidence="6">Belongs to the MAGUK family.</text>
</comment>
<dbReference type="PROSITE" id="PS51022">
    <property type="entry name" value="L27"/>
    <property type="match status" value="1"/>
</dbReference>
<evidence type="ECO:0000256" key="1">
    <source>
        <dbReference type="ARBA" id="ARBA00004202"/>
    </source>
</evidence>
<dbReference type="GO" id="GO:0035255">
    <property type="term" value="F:ionotropic glutamate receptor binding"/>
    <property type="evidence" value="ECO:0007669"/>
    <property type="project" value="TreeGrafter"/>
</dbReference>
<dbReference type="SMART" id="SM00072">
    <property type="entry name" value="GuKc"/>
    <property type="match status" value="1"/>
</dbReference>
<dbReference type="GO" id="GO:0043005">
    <property type="term" value="C:neuron projection"/>
    <property type="evidence" value="ECO:0007669"/>
    <property type="project" value="InterPro"/>
</dbReference>
<dbReference type="FunFam" id="2.30.42.10:FF:000002">
    <property type="entry name" value="Disks large homolog 4 isoform 2"/>
    <property type="match status" value="1"/>
</dbReference>
<dbReference type="FunFam" id="2.30.30.40:FF:000008">
    <property type="entry name" value="Disks large homolog 1 isoform 2"/>
    <property type="match status" value="1"/>
</dbReference>
<dbReference type="GO" id="GO:0070161">
    <property type="term" value="C:anchoring junction"/>
    <property type="evidence" value="ECO:0007669"/>
    <property type="project" value="UniProtKB-SubCell"/>
</dbReference>
<dbReference type="GO" id="GO:0098839">
    <property type="term" value="C:postsynaptic density membrane"/>
    <property type="evidence" value="ECO:0007669"/>
    <property type="project" value="TreeGrafter"/>
</dbReference>
<keyword evidence="7 16" id="KW-0728">SH3 domain</keyword>
<organism evidence="21 22">
    <name type="scientific">Bos indicus x Bos taurus</name>
    <name type="common">Hybrid cattle</name>
    <dbReference type="NCBI Taxonomy" id="30522"/>
    <lineage>
        <taxon>Eukaryota</taxon>
        <taxon>Metazoa</taxon>
        <taxon>Chordata</taxon>
        <taxon>Craniata</taxon>
        <taxon>Vertebrata</taxon>
        <taxon>Euteleostomi</taxon>
        <taxon>Mammalia</taxon>
        <taxon>Eutheria</taxon>
        <taxon>Laurasiatheria</taxon>
        <taxon>Artiodactyla</taxon>
        <taxon>Ruminantia</taxon>
        <taxon>Pecora</taxon>
        <taxon>Bovidae</taxon>
        <taxon>Bovinae</taxon>
        <taxon>Bos</taxon>
    </lineage>
</organism>
<name>A0A4W2D5B8_BOBOX</name>
<feature type="domain" description="Guanylate kinase-like" evidence="18">
    <location>
        <begin position="738"/>
        <end position="913"/>
    </location>
</feature>
<keyword evidence="13" id="KW-0472">Membrane</keyword>
<dbReference type="GO" id="GO:0007268">
    <property type="term" value="P:chemical synaptic transmission"/>
    <property type="evidence" value="ECO:0007669"/>
    <property type="project" value="InterPro"/>
</dbReference>
<evidence type="ECO:0000256" key="16">
    <source>
        <dbReference type="PROSITE-ProRule" id="PRU00192"/>
    </source>
</evidence>
<dbReference type="Pfam" id="PF10608">
    <property type="entry name" value="MAGUK_N_PEST"/>
    <property type="match status" value="1"/>
</dbReference>
<evidence type="ECO:0000256" key="7">
    <source>
        <dbReference type="ARBA" id="ARBA00022443"/>
    </source>
</evidence>
<dbReference type="GO" id="GO:0099072">
    <property type="term" value="P:regulation of postsynaptic membrane neurotransmitter receptor levels"/>
    <property type="evidence" value="ECO:0007669"/>
    <property type="project" value="TreeGrafter"/>
</dbReference>
<evidence type="ECO:0000313" key="22">
    <source>
        <dbReference type="Proteomes" id="UP000314981"/>
    </source>
</evidence>
<dbReference type="FunFam" id="2.30.42.10:FF:000049">
    <property type="entry name" value="disks large homolog 1 isoform X1"/>
    <property type="match status" value="1"/>
</dbReference>
<evidence type="ECO:0000256" key="12">
    <source>
        <dbReference type="ARBA" id="ARBA00022949"/>
    </source>
</evidence>
<feature type="domain" description="SH3" evidence="17">
    <location>
        <begin position="570"/>
        <end position="640"/>
    </location>
</feature>
<evidence type="ECO:0000256" key="5">
    <source>
        <dbReference type="ARBA" id="ARBA00004586"/>
    </source>
</evidence>
<dbReference type="FunFam" id="3.40.50.300:FF:001402">
    <property type="entry name" value="Discs, large homolog 3 (Drosophila)"/>
    <property type="match status" value="1"/>
</dbReference>
<dbReference type="InterPro" id="IPR016313">
    <property type="entry name" value="DLG1-like"/>
</dbReference>
<keyword evidence="12" id="KW-0965">Cell junction</keyword>
<dbReference type="InterPro" id="IPR015143">
    <property type="entry name" value="L27_1"/>
</dbReference>
<dbReference type="Gene3D" id="3.30.63.10">
    <property type="entry name" value="Guanylate Kinase phosphate binding domain"/>
    <property type="match status" value="1"/>
</dbReference>
<evidence type="ECO:0000259" key="20">
    <source>
        <dbReference type="PROSITE" id="PS51022"/>
    </source>
</evidence>